<protein>
    <recommendedName>
        <fullName evidence="3">NAD(P)-binding domain-containing protein</fullName>
    </recommendedName>
</protein>
<dbReference type="PANTHER" id="PTHR14097:SF8">
    <property type="entry name" value="NAD(P)-BINDING DOMAIN-CONTAINING PROTEIN"/>
    <property type="match status" value="1"/>
</dbReference>
<dbReference type="EMBL" id="KV878212">
    <property type="protein sequence ID" value="OJJ35900.1"/>
    <property type="molecule type" value="Genomic_DNA"/>
</dbReference>
<dbReference type="Gene3D" id="3.40.50.720">
    <property type="entry name" value="NAD(P)-binding Rossmann-like Domain"/>
    <property type="match status" value="1"/>
</dbReference>
<dbReference type="AlphaFoldDB" id="A0A1L9RLS4"/>
<dbReference type="RefSeq" id="XP_040689576.1">
    <property type="nucleotide sequence ID" value="XM_040828240.1"/>
</dbReference>
<dbReference type="OrthoDB" id="9975943at2759"/>
<reference evidence="2" key="1">
    <citation type="journal article" date="2017" name="Genome Biol.">
        <title>Comparative genomics reveals high biological diversity and specific adaptations in the industrially and medically important fungal genus Aspergillus.</title>
        <authorList>
            <person name="de Vries R.P."/>
            <person name="Riley R."/>
            <person name="Wiebenga A."/>
            <person name="Aguilar-Osorio G."/>
            <person name="Amillis S."/>
            <person name="Uchima C.A."/>
            <person name="Anderluh G."/>
            <person name="Asadollahi M."/>
            <person name="Askin M."/>
            <person name="Barry K."/>
            <person name="Battaglia E."/>
            <person name="Bayram O."/>
            <person name="Benocci T."/>
            <person name="Braus-Stromeyer S.A."/>
            <person name="Caldana C."/>
            <person name="Canovas D."/>
            <person name="Cerqueira G.C."/>
            <person name="Chen F."/>
            <person name="Chen W."/>
            <person name="Choi C."/>
            <person name="Clum A."/>
            <person name="Dos Santos R.A."/>
            <person name="Damasio A.R."/>
            <person name="Diallinas G."/>
            <person name="Emri T."/>
            <person name="Fekete E."/>
            <person name="Flipphi M."/>
            <person name="Freyberg S."/>
            <person name="Gallo A."/>
            <person name="Gournas C."/>
            <person name="Habgood R."/>
            <person name="Hainaut M."/>
            <person name="Harispe M.L."/>
            <person name="Henrissat B."/>
            <person name="Hilden K.S."/>
            <person name="Hope R."/>
            <person name="Hossain A."/>
            <person name="Karabika E."/>
            <person name="Karaffa L."/>
            <person name="Karanyi Z."/>
            <person name="Krasevec N."/>
            <person name="Kuo A."/>
            <person name="Kusch H."/>
            <person name="LaButti K."/>
            <person name="Lagendijk E.L."/>
            <person name="Lapidus A."/>
            <person name="Levasseur A."/>
            <person name="Lindquist E."/>
            <person name="Lipzen A."/>
            <person name="Logrieco A.F."/>
            <person name="MacCabe A."/>
            <person name="Maekelae M.R."/>
            <person name="Malavazi I."/>
            <person name="Melin P."/>
            <person name="Meyer V."/>
            <person name="Mielnichuk N."/>
            <person name="Miskei M."/>
            <person name="Molnar A.P."/>
            <person name="Mule G."/>
            <person name="Ngan C.Y."/>
            <person name="Orejas M."/>
            <person name="Orosz E."/>
            <person name="Ouedraogo J.P."/>
            <person name="Overkamp K.M."/>
            <person name="Park H.-S."/>
            <person name="Perrone G."/>
            <person name="Piumi F."/>
            <person name="Punt P.J."/>
            <person name="Ram A.F."/>
            <person name="Ramon A."/>
            <person name="Rauscher S."/>
            <person name="Record E."/>
            <person name="Riano-Pachon D.M."/>
            <person name="Robert V."/>
            <person name="Roehrig J."/>
            <person name="Ruller R."/>
            <person name="Salamov A."/>
            <person name="Salih N.S."/>
            <person name="Samson R.A."/>
            <person name="Sandor E."/>
            <person name="Sanguinetti M."/>
            <person name="Schuetze T."/>
            <person name="Sepcic K."/>
            <person name="Shelest E."/>
            <person name="Sherlock G."/>
            <person name="Sophianopoulou V."/>
            <person name="Squina F.M."/>
            <person name="Sun H."/>
            <person name="Susca A."/>
            <person name="Todd R.B."/>
            <person name="Tsang A."/>
            <person name="Unkles S.E."/>
            <person name="van de Wiele N."/>
            <person name="van Rossen-Uffink D."/>
            <person name="Oliveira J.V."/>
            <person name="Vesth T.C."/>
            <person name="Visser J."/>
            <person name="Yu J.-H."/>
            <person name="Zhou M."/>
            <person name="Andersen M.R."/>
            <person name="Archer D.B."/>
            <person name="Baker S.E."/>
            <person name="Benoit I."/>
            <person name="Brakhage A.A."/>
            <person name="Braus G.H."/>
            <person name="Fischer R."/>
            <person name="Frisvad J.C."/>
            <person name="Goldman G.H."/>
            <person name="Houbraken J."/>
            <person name="Oakley B."/>
            <person name="Pocsi I."/>
            <person name="Scazzocchio C."/>
            <person name="Seiboth B."/>
            <person name="vanKuyk P.A."/>
            <person name="Wortman J."/>
            <person name="Dyer P.S."/>
            <person name="Grigoriev I.V."/>
        </authorList>
    </citation>
    <scope>NUCLEOTIDE SEQUENCE [LARGE SCALE GENOMIC DNA]</scope>
    <source>
        <strain evidence="2">DTO 134E9</strain>
    </source>
</reference>
<dbReference type="InterPro" id="IPR036291">
    <property type="entry name" value="NAD(P)-bd_dom_sf"/>
</dbReference>
<keyword evidence="2" id="KW-1185">Reference proteome</keyword>
<dbReference type="Proteomes" id="UP000184383">
    <property type="component" value="Unassembled WGS sequence"/>
</dbReference>
<sequence>MHIILTGATGLVGSATLVALMGMKDIAKISILSRRPVPMVEAIKDDRVEVIIHKDFTKYEPALLERLRGANGCVWALGVSQNDVPKDEYVHITKTLTIEAAQAFQQLKPENDKFNFVFVSGDGATREPTRWTPLFGRVKGEAEATLMNMNEANPHFRPIIARPAFVDSKGHNEILPWIPPSTCLRRFSETMLGPLVRSAMPSYHSPTNPLGVFLAKCATGSLDKELKGDGIEVVGGTATVANVGIRRLMNL</sequence>
<dbReference type="GeneID" id="63744088"/>
<dbReference type="VEuPathDB" id="FungiDB:ASPWEDRAFT_111301"/>
<evidence type="ECO:0000313" key="2">
    <source>
        <dbReference type="Proteomes" id="UP000184383"/>
    </source>
</evidence>
<organism evidence="1 2">
    <name type="scientific">Aspergillus wentii DTO 134E9</name>
    <dbReference type="NCBI Taxonomy" id="1073089"/>
    <lineage>
        <taxon>Eukaryota</taxon>
        <taxon>Fungi</taxon>
        <taxon>Dikarya</taxon>
        <taxon>Ascomycota</taxon>
        <taxon>Pezizomycotina</taxon>
        <taxon>Eurotiomycetes</taxon>
        <taxon>Eurotiomycetidae</taxon>
        <taxon>Eurotiales</taxon>
        <taxon>Aspergillaceae</taxon>
        <taxon>Aspergillus</taxon>
        <taxon>Aspergillus subgen. Cremei</taxon>
    </lineage>
</organism>
<dbReference type="SUPFAM" id="SSF51735">
    <property type="entry name" value="NAD(P)-binding Rossmann-fold domains"/>
    <property type="match status" value="1"/>
</dbReference>
<proteinExistence type="predicted"/>
<name>A0A1L9RLS4_ASPWE</name>
<dbReference type="STRING" id="1073089.A0A1L9RLS4"/>
<gene>
    <name evidence="1" type="ORF">ASPWEDRAFT_111301</name>
</gene>
<evidence type="ECO:0000313" key="1">
    <source>
        <dbReference type="EMBL" id="OJJ35900.1"/>
    </source>
</evidence>
<evidence type="ECO:0008006" key="3">
    <source>
        <dbReference type="Google" id="ProtNLM"/>
    </source>
</evidence>
<dbReference type="PANTHER" id="PTHR14097">
    <property type="entry name" value="OXIDOREDUCTASE HTATIP2"/>
    <property type="match status" value="1"/>
</dbReference>
<accession>A0A1L9RLS4</accession>